<comment type="caution">
    <text evidence="4">Lacks conserved residue(s) required for the propagation of feature annotation.</text>
</comment>
<feature type="binding site" evidence="4">
    <location>
        <position position="147"/>
    </location>
    <ligand>
        <name>GTP</name>
        <dbReference type="ChEBI" id="CHEBI:37565"/>
    </ligand>
</feature>
<feature type="region of interest" description="Disordered" evidence="6">
    <location>
        <begin position="350"/>
        <end position="424"/>
    </location>
</feature>
<comment type="caution">
    <text evidence="9">The sequence shown here is derived from an EMBL/GenBank/DDBJ whole genome shotgun (WGS) entry which is preliminary data.</text>
</comment>
<dbReference type="SMART" id="SM00864">
    <property type="entry name" value="Tubulin"/>
    <property type="match status" value="1"/>
</dbReference>
<dbReference type="SUPFAM" id="SSF55307">
    <property type="entry name" value="Tubulin C-terminal domain-like"/>
    <property type="match status" value="1"/>
</dbReference>
<dbReference type="PROSITE" id="PS01134">
    <property type="entry name" value="FTSZ_1"/>
    <property type="match status" value="1"/>
</dbReference>
<dbReference type="PRINTS" id="PR00423">
    <property type="entry name" value="CELLDVISFTSZ"/>
</dbReference>
<accession>A0ABT3A3Q4</accession>
<dbReference type="NCBIfam" id="TIGR00065">
    <property type="entry name" value="ftsZ"/>
    <property type="match status" value="1"/>
</dbReference>
<feature type="compositionally biased region" description="Low complexity" evidence="6">
    <location>
        <begin position="353"/>
        <end position="362"/>
    </location>
</feature>
<organism evidence="9 10">
    <name type="scientific">Fluctibacter corallii</name>
    <dbReference type="NCBI Taxonomy" id="2984329"/>
    <lineage>
        <taxon>Bacteria</taxon>
        <taxon>Pseudomonadati</taxon>
        <taxon>Pseudomonadota</taxon>
        <taxon>Gammaproteobacteria</taxon>
        <taxon>Alteromonadales</taxon>
        <taxon>Alteromonadaceae</taxon>
        <taxon>Fluctibacter</taxon>
    </lineage>
</organism>
<evidence type="ECO:0000313" key="10">
    <source>
        <dbReference type="Proteomes" id="UP001652504"/>
    </source>
</evidence>
<comment type="function">
    <text evidence="4">Essential cell division protein that forms a contractile ring structure (Z ring) at the future cell division site. The regulation of the ring assembly controls the timing and the location of cell division. One of the functions of the FtsZ ring is to recruit other cell division proteins to the septum to produce a new cell wall between the dividing cells. Binds GTP and shows GTPase activity.</text>
</comment>
<dbReference type="CDD" id="cd02201">
    <property type="entry name" value="FtsZ_type1"/>
    <property type="match status" value="1"/>
</dbReference>
<dbReference type="EMBL" id="JAOWKX010000001">
    <property type="protein sequence ID" value="MCV2883317.1"/>
    <property type="molecule type" value="Genomic_DNA"/>
</dbReference>
<dbReference type="RefSeq" id="WP_263710517.1">
    <property type="nucleotide sequence ID" value="NZ_JAOWKX010000001.1"/>
</dbReference>
<feature type="domain" description="Tubulin/FtsZ 2-layer sandwich" evidence="8">
    <location>
        <begin position="215"/>
        <end position="333"/>
    </location>
</feature>
<keyword evidence="10" id="KW-1185">Reference proteome</keyword>
<dbReference type="InterPro" id="IPR008280">
    <property type="entry name" value="Tub_FtsZ_C"/>
</dbReference>
<keyword evidence="4" id="KW-0131">Cell cycle</keyword>
<name>A0ABT3A3Q4_9ALTE</name>
<dbReference type="InterPro" id="IPR018316">
    <property type="entry name" value="Tubulin/FtsZ_2-layer-sand-dom"/>
</dbReference>
<dbReference type="HAMAP" id="MF_00909">
    <property type="entry name" value="FtsZ"/>
    <property type="match status" value="1"/>
</dbReference>
<dbReference type="Gene3D" id="3.30.1330.20">
    <property type="entry name" value="Tubulin/FtsZ, C-terminal domain"/>
    <property type="match status" value="1"/>
</dbReference>
<dbReference type="PANTHER" id="PTHR30314:SF3">
    <property type="entry name" value="MITOCHONDRIAL DIVISION PROTEIN FSZA"/>
    <property type="match status" value="1"/>
</dbReference>
<keyword evidence="4" id="KW-0717">Septation</keyword>
<dbReference type="SMART" id="SM00865">
    <property type="entry name" value="Tubulin_C"/>
    <property type="match status" value="1"/>
</dbReference>
<evidence type="ECO:0000256" key="6">
    <source>
        <dbReference type="SAM" id="MobiDB-lite"/>
    </source>
</evidence>
<dbReference type="InterPro" id="IPR003008">
    <property type="entry name" value="Tubulin_FtsZ_GTPase"/>
</dbReference>
<dbReference type="PANTHER" id="PTHR30314">
    <property type="entry name" value="CELL DIVISION PROTEIN FTSZ-RELATED"/>
    <property type="match status" value="1"/>
</dbReference>
<evidence type="ECO:0000259" key="7">
    <source>
        <dbReference type="SMART" id="SM00864"/>
    </source>
</evidence>
<dbReference type="Gene3D" id="3.40.50.1440">
    <property type="entry name" value="Tubulin/FtsZ, GTPase domain"/>
    <property type="match status" value="1"/>
</dbReference>
<comment type="subunit">
    <text evidence="4">Homodimer. Polymerizes to form a dynamic ring structure in a strictly GTP-dependent manner. Interacts directly with several other division proteins.</text>
</comment>
<dbReference type="GO" id="GO:0051301">
    <property type="term" value="P:cell division"/>
    <property type="evidence" value="ECO:0007669"/>
    <property type="project" value="UniProtKB-KW"/>
</dbReference>
<evidence type="ECO:0000313" key="9">
    <source>
        <dbReference type="EMBL" id="MCV2883317.1"/>
    </source>
</evidence>
<evidence type="ECO:0000256" key="4">
    <source>
        <dbReference type="HAMAP-Rule" id="MF_00909"/>
    </source>
</evidence>
<feature type="binding site" evidence="4">
    <location>
        <position position="151"/>
    </location>
    <ligand>
        <name>GTP</name>
        <dbReference type="ChEBI" id="CHEBI:37565"/>
    </ligand>
</feature>
<feature type="domain" description="Tubulin/FtsZ GTPase" evidence="7">
    <location>
        <begin position="21"/>
        <end position="213"/>
    </location>
</feature>
<evidence type="ECO:0000256" key="3">
    <source>
        <dbReference type="ARBA" id="ARBA00023134"/>
    </source>
</evidence>
<evidence type="ECO:0000259" key="8">
    <source>
        <dbReference type="SMART" id="SM00865"/>
    </source>
</evidence>
<dbReference type="Pfam" id="PF00091">
    <property type="entry name" value="Tubulin"/>
    <property type="match status" value="1"/>
</dbReference>
<reference evidence="9 10" key="1">
    <citation type="submission" date="2022-10" db="EMBL/GenBank/DDBJ databases">
        <title>Aestuariibacter sp. AA17 isolated from Montipora capitata coral fragment.</title>
        <authorList>
            <person name="Emsley S.A."/>
            <person name="Pfannmuller K.M."/>
            <person name="Loughran R.M."/>
            <person name="Shlafstein M."/>
            <person name="Papke E."/>
            <person name="Saw J.H."/>
            <person name="Ushijima B."/>
            <person name="Videau P."/>
        </authorList>
    </citation>
    <scope>NUCLEOTIDE SEQUENCE [LARGE SCALE GENOMIC DNA]</scope>
    <source>
        <strain evidence="9 10">AA17</strain>
    </source>
</reference>
<evidence type="ECO:0000256" key="1">
    <source>
        <dbReference type="ARBA" id="ARBA00009690"/>
    </source>
</evidence>
<keyword evidence="3 4" id="KW-0342">GTP-binding</keyword>
<gene>
    <name evidence="4 9" type="primary">ftsZ</name>
    <name evidence="9" type="ORF">OE749_01230</name>
</gene>
<dbReference type="InterPro" id="IPR024757">
    <property type="entry name" value="FtsZ_C"/>
</dbReference>
<proteinExistence type="inferred from homology"/>
<keyword evidence="4" id="KW-0963">Cytoplasm</keyword>
<evidence type="ECO:0000256" key="2">
    <source>
        <dbReference type="ARBA" id="ARBA00022741"/>
    </source>
</evidence>
<protein>
    <recommendedName>
        <fullName evidence="4 5">Cell division protein FtsZ</fullName>
    </recommendedName>
</protein>
<dbReference type="InterPro" id="IPR037103">
    <property type="entry name" value="Tubulin/FtsZ-like_C"/>
</dbReference>
<dbReference type="InterPro" id="IPR020805">
    <property type="entry name" value="Cell_div_FtsZ_CS"/>
</dbReference>
<feature type="compositionally biased region" description="Low complexity" evidence="6">
    <location>
        <begin position="379"/>
        <end position="394"/>
    </location>
</feature>
<dbReference type="Proteomes" id="UP001652504">
    <property type="component" value="Unassembled WGS sequence"/>
</dbReference>
<comment type="subcellular location">
    <subcellularLocation>
        <location evidence="4">Cytoplasm</location>
    </subcellularLocation>
    <text evidence="4">Assembles at midcell at the inner surface of the cytoplasmic membrane.</text>
</comment>
<evidence type="ECO:0000256" key="5">
    <source>
        <dbReference type="NCBIfam" id="TIGR00065"/>
    </source>
</evidence>
<feature type="binding site" evidence="4">
    <location>
        <begin position="116"/>
        <end position="118"/>
    </location>
    <ligand>
        <name>GTP</name>
        <dbReference type="ChEBI" id="CHEBI:37565"/>
    </ligand>
</feature>
<dbReference type="Pfam" id="PF12327">
    <property type="entry name" value="FtsZ_C"/>
    <property type="match status" value="1"/>
</dbReference>
<dbReference type="InterPro" id="IPR000158">
    <property type="entry name" value="Cell_div_FtsZ"/>
</dbReference>
<dbReference type="SUPFAM" id="SSF52490">
    <property type="entry name" value="Tubulin nucleotide-binding domain-like"/>
    <property type="match status" value="1"/>
</dbReference>
<dbReference type="InterPro" id="IPR036525">
    <property type="entry name" value="Tubulin/FtsZ_GTPase_sf"/>
</dbReference>
<sequence>MQFDADSHSHAVADRAKHGAIIKVFGIGGCGGNAVNHMVNHHVDGIEFIGLNTDAQALADVLAHHTIQLGGQLTRGLGAGANPEVGRQAAIEDRETLRSLLVDTDLVFIMAGMGGGTGTGASPVVAEIAREMGILTVAVVTRPFPFEGHKRLAIAEQGIQALQKQVDSLIVIPNDKLLAVLGKSTSLLDAFKAANDVLLGAVKGIADLITCPGIINVDFADVRTVMANRGIAIMGTASAQGENRAKEATERAIRSPLMEDADFHGAKSILVNITAGLDFSLGEFSDVGSAVEQFASDAAMIVVGTVIDTNLSDEIRVTLVATGLGDDKTRGAHRFDAQFTHVSPAIVRSTPDSVSSSVQAQALSPTDTATLEHSDERANPLNSSESAPASNSMSDTARVLESLSEKELDVPTFLRRGPDYYSSP</sequence>
<feature type="binding site" evidence="4">
    <location>
        <position position="195"/>
    </location>
    <ligand>
        <name>GTP</name>
        <dbReference type="ChEBI" id="CHEBI:37565"/>
    </ligand>
</feature>
<comment type="similarity">
    <text evidence="1 4">Belongs to the FtsZ family.</text>
</comment>
<keyword evidence="4 9" id="KW-0132">Cell division</keyword>
<dbReference type="InterPro" id="IPR045061">
    <property type="entry name" value="FtsZ/CetZ"/>
</dbReference>
<keyword evidence="2 4" id="KW-0547">Nucleotide-binding</keyword>